<dbReference type="FunFam" id="1.20.1250.20:FF:000055">
    <property type="entry name" value="Facilitated trehalose transporter Tret1-2 homolog"/>
    <property type="match status" value="1"/>
</dbReference>
<dbReference type="GO" id="GO:0022857">
    <property type="term" value="F:transmembrane transporter activity"/>
    <property type="evidence" value="ECO:0007669"/>
    <property type="project" value="InterPro"/>
</dbReference>
<dbReference type="GO" id="GO:0005886">
    <property type="term" value="C:plasma membrane"/>
    <property type="evidence" value="ECO:0007669"/>
    <property type="project" value="UniProtKB-SubCell"/>
</dbReference>
<feature type="domain" description="Major facilitator superfamily (MFS) profile" evidence="9">
    <location>
        <begin position="70"/>
        <end position="500"/>
    </location>
</feature>
<keyword evidence="6" id="KW-0325">Glycoprotein</keyword>
<dbReference type="InterPro" id="IPR005828">
    <property type="entry name" value="MFS_sugar_transport-like"/>
</dbReference>
<feature type="transmembrane region" description="Helical" evidence="8">
    <location>
        <begin position="195"/>
        <end position="213"/>
    </location>
</feature>
<feature type="transmembrane region" description="Helical" evidence="8">
    <location>
        <begin position="166"/>
        <end position="183"/>
    </location>
</feature>
<feature type="transmembrane region" description="Helical" evidence="8">
    <location>
        <begin position="343"/>
        <end position="369"/>
    </location>
</feature>
<reference evidence="10" key="2">
    <citation type="journal article" date="2023" name="BMC Genomics">
        <title>Pest status, molecular evolution, and epigenetic factors derived from the genome assembly of Frankliniella fusca, a thysanopteran phytovirus vector.</title>
        <authorList>
            <person name="Catto M.A."/>
            <person name="Labadie P.E."/>
            <person name="Jacobson A.L."/>
            <person name="Kennedy G.G."/>
            <person name="Srinivasan R."/>
            <person name="Hunt B.G."/>
        </authorList>
    </citation>
    <scope>NUCLEOTIDE SEQUENCE</scope>
    <source>
        <strain evidence="10">PL_HMW_Pooled</strain>
    </source>
</reference>
<evidence type="ECO:0000256" key="1">
    <source>
        <dbReference type="ARBA" id="ARBA00004651"/>
    </source>
</evidence>
<reference evidence="10" key="1">
    <citation type="submission" date="2021-07" db="EMBL/GenBank/DDBJ databases">
        <authorList>
            <person name="Catto M.A."/>
            <person name="Jacobson A."/>
            <person name="Kennedy G."/>
            <person name="Labadie P."/>
            <person name="Hunt B.G."/>
            <person name="Srinivasan R."/>
        </authorList>
    </citation>
    <scope>NUCLEOTIDE SEQUENCE</scope>
    <source>
        <strain evidence="10">PL_HMW_Pooled</strain>
        <tissue evidence="10">Head</tissue>
    </source>
</reference>
<comment type="similarity">
    <text evidence="7">Belongs to the major facilitator superfamily. Sugar transporter (TC 2.A.1.1) family. Trehalose transporter subfamily.</text>
</comment>
<dbReference type="Pfam" id="PF00083">
    <property type="entry name" value="Sugar_tr"/>
    <property type="match status" value="1"/>
</dbReference>
<evidence type="ECO:0000256" key="8">
    <source>
        <dbReference type="SAM" id="Phobius"/>
    </source>
</evidence>
<keyword evidence="5 8" id="KW-0472">Membrane</keyword>
<evidence type="ECO:0000313" key="10">
    <source>
        <dbReference type="EMBL" id="KAK3919387.1"/>
    </source>
</evidence>
<feature type="transmembrane region" description="Helical" evidence="8">
    <location>
        <begin position="446"/>
        <end position="466"/>
    </location>
</feature>
<dbReference type="PROSITE" id="PS50850">
    <property type="entry name" value="MFS"/>
    <property type="match status" value="1"/>
</dbReference>
<dbReference type="SUPFAM" id="SSF103473">
    <property type="entry name" value="MFS general substrate transporter"/>
    <property type="match status" value="1"/>
</dbReference>
<dbReference type="InterPro" id="IPR020846">
    <property type="entry name" value="MFS_dom"/>
</dbReference>
<feature type="transmembrane region" description="Helical" evidence="8">
    <location>
        <begin position="138"/>
        <end position="160"/>
    </location>
</feature>
<dbReference type="InterPro" id="IPR005829">
    <property type="entry name" value="Sugar_transporter_CS"/>
</dbReference>
<evidence type="ECO:0000256" key="7">
    <source>
        <dbReference type="ARBA" id="ARBA00024348"/>
    </source>
</evidence>
<feature type="transmembrane region" description="Helical" evidence="8">
    <location>
        <begin position="376"/>
        <end position="395"/>
    </location>
</feature>
<keyword evidence="4 8" id="KW-1133">Transmembrane helix</keyword>
<dbReference type="EMBL" id="JAHWGI010000979">
    <property type="protein sequence ID" value="KAK3919387.1"/>
    <property type="molecule type" value="Genomic_DNA"/>
</dbReference>
<dbReference type="PANTHER" id="PTHR48021:SF47">
    <property type="entry name" value="GH17672P"/>
    <property type="match status" value="1"/>
</dbReference>
<dbReference type="AlphaFoldDB" id="A0AAE1LIK7"/>
<evidence type="ECO:0000256" key="5">
    <source>
        <dbReference type="ARBA" id="ARBA00023136"/>
    </source>
</evidence>
<dbReference type="InterPro" id="IPR036259">
    <property type="entry name" value="MFS_trans_sf"/>
</dbReference>
<evidence type="ECO:0000313" key="11">
    <source>
        <dbReference type="Proteomes" id="UP001219518"/>
    </source>
</evidence>
<dbReference type="Proteomes" id="UP001219518">
    <property type="component" value="Unassembled WGS sequence"/>
</dbReference>
<dbReference type="InterPro" id="IPR003663">
    <property type="entry name" value="Sugar/inositol_transpt"/>
</dbReference>
<evidence type="ECO:0000256" key="4">
    <source>
        <dbReference type="ARBA" id="ARBA00022989"/>
    </source>
</evidence>
<protein>
    <submittedName>
        <fullName evidence="10">Facilitated trehalose transporter Tret1-2-like protein</fullName>
    </submittedName>
</protein>
<organism evidence="10 11">
    <name type="scientific">Frankliniella fusca</name>
    <dbReference type="NCBI Taxonomy" id="407009"/>
    <lineage>
        <taxon>Eukaryota</taxon>
        <taxon>Metazoa</taxon>
        <taxon>Ecdysozoa</taxon>
        <taxon>Arthropoda</taxon>
        <taxon>Hexapoda</taxon>
        <taxon>Insecta</taxon>
        <taxon>Pterygota</taxon>
        <taxon>Neoptera</taxon>
        <taxon>Paraneoptera</taxon>
        <taxon>Thysanoptera</taxon>
        <taxon>Terebrantia</taxon>
        <taxon>Thripoidea</taxon>
        <taxon>Thripidae</taxon>
        <taxon>Frankliniella</taxon>
    </lineage>
</organism>
<evidence type="ECO:0000259" key="9">
    <source>
        <dbReference type="PROSITE" id="PS50850"/>
    </source>
</evidence>
<feature type="transmembrane region" description="Helical" evidence="8">
    <location>
        <begin position="61"/>
        <end position="81"/>
    </location>
</feature>
<keyword evidence="3 8" id="KW-0812">Transmembrane</keyword>
<feature type="transmembrane region" description="Helical" evidence="8">
    <location>
        <begin position="407"/>
        <end position="434"/>
    </location>
</feature>
<feature type="transmembrane region" description="Helical" evidence="8">
    <location>
        <begin position="307"/>
        <end position="331"/>
    </location>
</feature>
<evidence type="ECO:0000256" key="2">
    <source>
        <dbReference type="ARBA" id="ARBA00022475"/>
    </source>
</evidence>
<keyword evidence="11" id="KW-1185">Reference proteome</keyword>
<evidence type="ECO:0000256" key="3">
    <source>
        <dbReference type="ARBA" id="ARBA00022692"/>
    </source>
</evidence>
<feature type="transmembrane region" description="Helical" evidence="8">
    <location>
        <begin position="219"/>
        <end position="236"/>
    </location>
</feature>
<dbReference type="PANTHER" id="PTHR48021">
    <property type="match status" value="1"/>
</dbReference>
<evidence type="ECO:0000256" key="6">
    <source>
        <dbReference type="ARBA" id="ARBA00023180"/>
    </source>
</evidence>
<accession>A0AAE1LIK7</accession>
<proteinExistence type="inferred from homology"/>
<keyword evidence="2" id="KW-1003">Cell membrane</keyword>
<gene>
    <name evidence="10" type="ORF">KUF71_008514</name>
</gene>
<comment type="caution">
    <text evidence="10">The sequence shown here is derived from an EMBL/GenBank/DDBJ whole genome shotgun (WGS) entry which is preliminary data.</text>
</comment>
<feature type="transmembrane region" description="Helical" evidence="8">
    <location>
        <begin position="478"/>
        <end position="496"/>
    </location>
</feature>
<dbReference type="Gene3D" id="1.20.1250.20">
    <property type="entry name" value="MFS general substrate transporter like domains"/>
    <property type="match status" value="1"/>
</dbReference>
<sequence>MPADQEDAEKSAYPLLERGGGEATAATIVVVPKGDSSKSLSRTPTATGVAGLVPNAPPLHWHLLCAGVVANLSAVCGGFVYSWSSPMLPVLQDPSAPAGFVISLDEAAWVGSLTPLGAAFGPIPGGLFADRFGRRPTLIVSGALMLTAWVLAALANSALWLYASRFIGGFVTGVVSCILPLYLGEIAVDRVRSALGTAMQLSLTLGFMVPYAVGPYVSPMTLACVLASCCLLYFMASIRLPESPYLLCLRGDSEAASKALQWLRGQSRDQCYKELRRMEEETQGQSRRRPPLQTFIRVFATPGGRRAFFLVCALMLFQQLSGINAVLFYAQDILKRAFGGSPWLSPALGAILIGLVQVVASVSSVALTACVSMKTLFIVSSLCAATAHAALGYFFHLVATGQDTSSIAALPLASLCYYIVVYCLGLGSVPWALLGEVFGADVKAASSAMCASIYWVIGFFVTQFFGRVMEAVGADYTFWGLGGCCVLSAAFAFAMLPNTKGKSLQEIQDILNGRK</sequence>
<dbReference type="PROSITE" id="PS00216">
    <property type="entry name" value="SUGAR_TRANSPORT_1"/>
    <property type="match status" value="1"/>
</dbReference>
<dbReference type="InterPro" id="IPR050549">
    <property type="entry name" value="MFS_Trehalose_Transporter"/>
</dbReference>
<dbReference type="PRINTS" id="PR00171">
    <property type="entry name" value="SUGRTRNSPORT"/>
</dbReference>
<comment type="subcellular location">
    <subcellularLocation>
        <location evidence="1">Cell membrane</location>
        <topology evidence="1">Multi-pass membrane protein</topology>
    </subcellularLocation>
</comment>
<name>A0AAE1LIK7_9NEOP</name>